<organism evidence="1 2">
    <name type="scientific">Pseudoroseomonas cervicalis ATCC 49957</name>
    <dbReference type="NCBI Taxonomy" id="525371"/>
    <lineage>
        <taxon>Bacteria</taxon>
        <taxon>Pseudomonadati</taxon>
        <taxon>Pseudomonadota</taxon>
        <taxon>Alphaproteobacteria</taxon>
        <taxon>Acetobacterales</taxon>
        <taxon>Roseomonadaceae</taxon>
        <taxon>Roseomonas</taxon>
    </lineage>
</organism>
<evidence type="ECO:0000313" key="2">
    <source>
        <dbReference type="Proteomes" id="UP000005324"/>
    </source>
</evidence>
<keyword evidence="2" id="KW-1185">Reference proteome</keyword>
<dbReference type="RefSeq" id="WP_007003395.1">
    <property type="nucleotide sequence ID" value="NZ_GG770777.1"/>
</dbReference>
<sequence>MTATDDFAAGARRLAAALRDVADDPADQVRLLLTLARGIASAPTAGDPIGLAEAAAQAAVQAVMRRAALAEAARAAAAAQPRSYDEAVVLRAQMVEAIDAEILVAGDAGEDQTVAALRALRVAVWSDITSRAAELPALRDILSPGPVPALVQAHRYYADPDRANELANYAGAADPNFMPGSYRALAR</sequence>
<dbReference type="EMBL" id="ADVL01000791">
    <property type="protein sequence ID" value="EFH09384.1"/>
    <property type="molecule type" value="Genomic_DNA"/>
</dbReference>
<dbReference type="OrthoDB" id="378644at2"/>
<dbReference type="Proteomes" id="UP000005324">
    <property type="component" value="Unassembled WGS sequence"/>
</dbReference>
<dbReference type="HOGENOM" id="CLU_1451498_0_0_5"/>
<comment type="caution">
    <text evidence="1">The sequence shown here is derived from an EMBL/GenBank/DDBJ whole genome shotgun (WGS) entry which is preliminary data.</text>
</comment>
<accession>D5RTF3</accession>
<reference evidence="1 2" key="1">
    <citation type="submission" date="2010-04" db="EMBL/GenBank/DDBJ databases">
        <authorList>
            <person name="Qin X."/>
            <person name="Bachman B."/>
            <person name="Battles P."/>
            <person name="Bell A."/>
            <person name="Bess C."/>
            <person name="Bickham C."/>
            <person name="Chaboub L."/>
            <person name="Chen D."/>
            <person name="Coyle M."/>
            <person name="Deiros D.R."/>
            <person name="Dinh H."/>
            <person name="Forbes L."/>
            <person name="Fowler G."/>
            <person name="Francisco L."/>
            <person name="Fu Q."/>
            <person name="Gubbala S."/>
            <person name="Hale W."/>
            <person name="Han Y."/>
            <person name="Hemphill L."/>
            <person name="Highlander S.K."/>
            <person name="Hirani K."/>
            <person name="Hogues M."/>
            <person name="Jackson L."/>
            <person name="Jakkamsetti A."/>
            <person name="Javaid M."/>
            <person name="Jiang H."/>
            <person name="Korchina V."/>
            <person name="Kovar C."/>
            <person name="Lara F."/>
            <person name="Lee S."/>
            <person name="Mata R."/>
            <person name="Mathew T."/>
            <person name="Moen C."/>
            <person name="Morales K."/>
            <person name="Munidasa M."/>
            <person name="Nazareth L."/>
            <person name="Ngo R."/>
            <person name="Nguyen L."/>
            <person name="Okwuonu G."/>
            <person name="Ongeri F."/>
            <person name="Patil S."/>
            <person name="Petrosino J."/>
            <person name="Pham C."/>
            <person name="Pham P."/>
            <person name="Pu L.-L."/>
            <person name="Puazo M."/>
            <person name="Raj R."/>
            <person name="Reid J."/>
            <person name="Rouhana J."/>
            <person name="Saada N."/>
            <person name="Shang Y."/>
            <person name="Simmons D."/>
            <person name="Thornton R."/>
            <person name="Warren J."/>
            <person name="Weissenberger G."/>
            <person name="Zhang J."/>
            <person name="Zhang L."/>
            <person name="Zhou C."/>
            <person name="Zhu D."/>
            <person name="Muzny D."/>
            <person name="Worley K."/>
            <person name="Gibbs R."/>
        </authorList>
    </citation>
    <scope>NUCLEOTIDE SEQUENCE [LARGE SCALE GENOMIC DNA]</scope>
    <source>
        <strain evidence="1 2">ATCC 49957</strain>
    </source>
</reference>
<dbReference type="AlphaFoldDB" id="D5RTF3"/>
<proteinExistence type="predicted"/>
<gene>
    <name evidence="1" type="ORF">HMPREF0731_4365</name>
</gene>
<name>D5RTF3_9PROT</name>
<protein>
    <submittedName>
        <fullName evidence="1">Uncharacterized protein</fullName>
    </submittedName>
</protein>
<evidence type="ECO:0000313" key="1">
    <source>
        <dbReference type="EMBL" id="EFH09384.1"/>
    </source>
</evidence>